<dbReference type="Proteomes" id="UP000318053">
    <property type="component" value="Unassembled WGS sequence"/>
</dbReference>
<dbReference type="OrthoDB" id="247570at2"/>
<dbReference type="Gene3D" id="2.130.10.130">
    <property type="entry name" value="Integrin alpha, N-terminal"/>
    <property type="match status" value="2"/>
</dbReference>
<dbReference type="InterPro" id="IPR013517">
    <property type="entry name" value="FG-GAP"/>
</dbReference>
<name>A0A5C5YDG6_9BACT</name>
<evidence type="ECO:0000313" key="3">
    <source>
        <dbReference type="Proteomes" id="UP000318053"/>
    </source>
</evidence>
<proteinExistence type="predicted"/>
<evidence type="ECO:0000313" key="2">
    <source>
        <dbReference type="EMBL" id="TWT73400.1"/>
    </source>
</evidence>
<accession>A0A5C5YDG6</accession>
<dbReference type="PANTHER" id="PTHR44103">
    <property type="entry name" value="PROPROTEIN CONVERTASE P"/>
    <property type="match status" value="1"/>
</dbReference>
<dbReference type="PANTHER" id="PTHR44103:SF1">
    <property type="entry name" value="PROPROTEIN CONVERTASE P"/>
    <property type="match status" value="1"/>
</dbReference>
<protein>
    <submittedName>
        <fullName evidence="2">FG-GAP repeat protein</fullName>
    </submittedName>
</protein>
<dbReference type="EMBL" id="SJPK01000003">
    <property type="protein sequence ID" value="TWT73400.1"/>
    <property type="molecule type" value="Genomic_DNA"/>
</dbReference>
<keyword evidence="1" id="KW-0732">Signal</keyword>
<sequence length="423" mass="45686">MRSTRLAKGPRFSYPPMLCVGGVVWATALLATTGLAVEFTAQVIDPQPGKVVYAVAVEDIDGDGADDIIAVTENRVLWYQAPDWKPHVILDGVTQSDNVCVAPLDIDRDGQIDLALGAGWPQSGGTVQWLSRGENVNAPWQLHAITAEPWTHRMRWSDVLGKGEPQLVVSPLNATVRPDGVRLLALEIPSDPRTDRWQPTLLNGELNRMHNHWCVDPDAIGMSTETAQDRPVTLTASEEGISVVAPAAGSANRYRRIPLLAGAQGDEASQRGAGEVKTGQLAGGTRFLATIEPMHGTHAVVYPLPDNLFADLPDDLSELVPDEKPDRIVLTDDLRGGHALWCADLDQDGSDEIVVGYRDPNPAVGILVFDHQQDGTWAEQRVGDEVACEDLIVADVNGDGWLDIIAGGRATHNVVVYLNQGDE</sequence>
<reference evidence="2 3" key="1">
    <citation type="submission" date="2019-02" db="EMBL/GenBank/DDBJ databases">
        <title>Deep-cultivation of Planctomycetes and their phenomic and genomic characterization uncovers novel biology.</title>
        <authorList>
            <person name="Wiegand S."/>
            <person name="Jogler M."/>
            <person name="Boedeker C."/>
            <person name="Pinto D."/>
            <person name="Vollmers J."/>
            <person name="Rivas-Marin E."/>
            <person name="Kohn T."/>
            <person name="Peeters S.H."/>
            <person name="Heuer A."/>
            <person name="Rast P."/>
            <person name="Oberbeckmann S."/>
            <person name="Bunk B."/>
            <person name="Jeske O."/>
            <person name="Meyerdierks A."/>
            <person name="Storesund J.E."/>
            <person name="Kallscheuer N."/>
            <person name="Luecker S."/>
            <person name="Lage O.M."/>
            <person name="Pohl T."/>
            <person name="Merkel B.J."/>
            <person name="Hornburger P."/>
            <person name="Mueller R.-W."/>
            <person name="Bruemmer F."/>
            <person name="Labrenz M."/>
            <person name="Spormann A.M."/>
            <person name="Op Den Camp H."/>
            <person name="Overmann J."/>
            <person name="Amann R."/>
            <person name="Jetten M.S.M."/>
            <person name="Mascher T."/>
            <person name="Medema M.H."/>
            <person name="Devos D.P."/>
            <person name="Kaster A.-K."/>
            <person name="Ovreas L."/>
            <person name="Rohde M."/>
            <person name="Galperin M.Y."/>
            <person name="Jogler C."/>
        </authorList>
    </citation>
    <scope>NUCLEOTIDE SEQUENCE [LARGE SCALE GENOMIC DNA]</scope>
    <source>
        <strain evidence="2 3">CA85</strain>
    </source>
</reference>
<keyword evidence="3" id="KW-1185">Reference proteome</keyword>
<evidence type="ECO:0000256" key="1">
    <source>
        <dbReference type="ARBA" id="ARBA00022729"/>
    </source>
</evidence>
<organism evidence="2 3">
    <name type="scientific">Allorhodopirellula solitaria</name>
    <dbReference type="NCBI Taxonomy" id="2527987"/>
    <lineage>
        <taxon>Bacteria</taxon>
        <taxon>Pseudomonadati</taxon>
        <taxon>Planctomycetota</taxon>
        <taxon>Planctomycetia</taxon>
        <taxon>Pirellulales</taxon>
        <taxon>Pirellulaceae</taxon>
        <taxon>Allorhodopirellula</taxon>
    </lineage>
</organism>
<dbReference type="Pfam" id="PF13517">
    <property type="entry name" value="FG-GAP_3"/>
    <property type="match status" value="2"/>
</dbReference>
<dbReference type="AlphaFoldDB" id="A0A5C5YDG6"/>
<dbReference type="InterPro" id="IPR028994">
    <property type="entry name" value="Integrin_alpha_N"/>
</dbReference>
<dbReference type="RefSeq" id="WP_146390932.1">
    <property type="nucleotide sequence ID" value="NZ_SJPK01000003.1"/>
</dbReference>
<comment type="caution">
    <text evidence="2">The sequence shown here is derived from an EMBL/GenBank/DDBJ whole genome shotgun (WGS) entry which is preliminary data.</text>
</comment>
<dbReference type="SUPFAM" id="SSF69318">
    <property type="entry name" value="Integrin alpha N-terminal domain"/>
    <property type="match status" value="1"/>
</dbReference>
<gene>
    <name evidence="2" type="ORF">CA85_18700</name>
</gene>